<protein>
    <submittedName>
        <fullName evidence="1">Uncharacterized protein</fullName>
    </submittedName>
</protein>
<dbReference type="RefSeq" id="WP_187588257.1">
    <property type="nucleotide sequence ID" value="NZ_JACLHY010000035.1"/>
</dbReference>
<comment type="caution">
    <text evidence="1">The sequence shown here is derived from an EMBL/GenBank/DDBJ whole genome shotgun (WGS) entry which is preliminary data.</text>
</comment>
<keyword evidence="2" id="KW-1185">Reference proteome</keyword>
<name>A0ABR7QTC5_9FLAO</name>
<organism evidence="1 2">
    <name type="scientific">Arenibacter arenosicollis</name>
    <dbReference type="NCBI Taxonomy" id="2762274"/>
    <lineage>
        <taxon>Bacteria</taxon>
        <taxon>Pseudomonadati</taxon>
        <taxon>Bacteroidota</taxon>
        <taxon>Flavobacteriia</taxon>
        <taxon>Flavobacteriales</taxon>
        <taxon>Flavobacteriaceae</taxon>
        <taxon>Arenibacter</taxon>
    </lineage>
</organism>
<accession>A0ABR7QTC5</accession>
<dbReference type="EMBL" id="JACLHY010000035">
    <property type="protein sequence ID" value="MBC8770439.1"/>
    <property type="molecule type" value="Genomic_DNA"/>
</dbReference>
<evidence type="ECO:0000313" key="1">
    <source>
        <dbReference type="EMBL" id="MBC8770439.1"/>
    </source>
</evidence>
<evidence type="ECO:0000313" key="2">
    <source>
        <dbReference type="Proteomes" id="UP000618952"/>
    </source>
</evidence>
<dbReference type="Proteomes" id="UP000618952">
    <property type="component" value="Unassembled WGS sequence"/>
</dbReference>
<gene>
    <name evidence="1" type="ORF">H4O18_20765</name>
</gene>
<sequence>MTKKEIYFLLDDMNEICESNISFMNEKLHNNEIFDYCPVPEIRIEIVRLTQERCEKEAEYKKKLQAFLEKELELSQLENSSGNQRKYWDLHLKHMLEKLDFNYYLELYLTKVNTILETLGTLS</sequence>
<proteinExistence type="predicted"/>
<reference evidence="1 2" key="1">
    <citation type="submission" date="2020-08" db="EMBL/GenBank/DDBJ databases">
        <title>Arenibacter gaetbuli sp. nov., isolated from a sand dune.</title>
        <authorList>
            <person name="Park S."/>
            <person name="Yoon J.-H."/>
        </authorList>
    </citation>
    <scope>NUCLEOTIDE SEQUENCE [LARGE SCALE GENOMIC DNA]</scope>
    <source>
        <strain evidence="1 2">BSSL-BM3</strain>
    </source>
</reference>